<sequence length="1086" mass="124989">MFQTPRNIFGLFRQYCSDKPPSHDPEENINLTDYSDYLTRVGDASQLGGSKSDFSPFSNENSFLLGEWYWNHGVQKSRESFSELLSIIGSPDFRPEDVRHTKWRKIDAALARNDFDKSGDGSDIMDDDADAEWMDEDAGWKKTPVYISVPFHSRLKNPGPKEYLVGDFHHRSFVSVIRERVTNLHNDQNFHYEPFKLFWKPTDESAETRVHGELYTSPAFLEAHRDLQDSPQEPGCDLPRVVVAMMFWSDNTHLTSFGNAKLWPNYLFFGNHSKYNRCKPRCHLCNHVAYFLALPDAFKDFVAENTGGKAPSQALMTHCRREVMQAQWRILLDDEFLEAYKHGIVIECCDGIKRRFYPRILTYSADYPEKILLASIRDKGHCPCPRCLIPLSRVQNMGMRQDMTQRKTLARVDDEDRRQKIDRARKIIYEKNYAVDTENVETLLQPESLVPTSNAFSERLSPLGFNLFAMFLLDIMHEFELGVWRALFIHLLRILQAANKTLVHELDRRFRQMPTFGADTIRRFSNNVSELKKLAARDFADLLQCAIPAFEGLLPEPHNSAILRLLFTCAHWHGLAKLRMHTDQTLDILDEVTTELGAEFRAFSTETCSAFNTRELHREMEARKRRQLKKAKSTKTGVSVNPSVNPTVQAKQPDGPRPRKFNLHTYKYHSLGDVANTVRRYGTTDSYSTEPGELEHRTSKARYKRTDKKLFVKQLARIERREARIRHIREKLSGKQQYHSETVGSSPCKHYHIGVSQNHYEHIGTFLRKHAGDPAIHDFLPKLKQHLAPRILSKLQSPHTFLADHSDTPCAPNNIDPCFVFFQKDRLYSHNIIRINYTTYDVRRAQDVVNGSTQHCNIMVLASSDGCGDSATDHPFKYGRVLGVYHVNVVYTGPGMLNYEPHRFEFLWVRWYRTVDALRTGWTARKLDRLQFARMAEDDAFGFVDPSDVLRGCHIIPAFASGRLHADGKGLSHCARDSSDWVAYYVNRFVDRDMMMRYKIGLAVGHTYAHSQSPCVDKRVAEGSHQATRDDEELDSALPNSSPVTALVAESDSEDSSEGSHDDMDDRYDFSDDEEFLAMQEMYSLS</sequence>
<reference evidence="3" key="2">
    <citation type="submission" date="2015-01" db="EMBL/GenBank/DDBJ databases">
        <title>Evolutionary Origins and Diversification of the Mycorrhizal Mutualists.</title>
        <authorList>
            <consortium name="DOE Joint Genome Institute"/>
            <consortium name="Mycorrhizal Genomics Consortium"/>
            <person name="Kohler A."/>
            <person name="Kuo A."/>
            <person name="Nagy L.G."/>
            <person name="Floudas D."/>
            <person name="Copeland A."/>
            <person name="Barry K.W."/>
            <person name="Cichocki N."/>
            <person name="Veneault-Fourrey C."/>
            <person name="LaButti K."/>
            <person name="Lindquist E.A."/>
            <person name="Lipzen A."/>
            <person name="Lundell T."/>
            <person name="Morin E."/>
            <person name="Murat C."/>
            <person name="Riley R."/>
            <person name="Ohm R."/>
            <person name="Sun H."/>
            <person name="Tunlid A."/>
            <person name="Henrissat B."/>
            <person name="Grigoriev I.V."/>
            <person name="Hibbett D.S."/>
            <person name="Martin F."/>
        </authorList>
    </citation>
    <scope>NUCLEOTIDE SEQUENCE [LARGE SCALE GENOMIC DNA]</scope>
    <source>
        <strain evidence="3">F 1598</strain>
    </source>
</reference>
<dbReference type="InParanoid" id="A0A0C3AJI9"/>
<reference evidence="2 3" key="1">
    <citation type="submission" date="2014-04" db="EMBL/GenBank/DDBJ databases">
        <authorList>
            <consortium name="DOE Joint Genome Institute"/>
            <person name="Kuo A."/>
            <person name="Tarkka M."/>
            <person name="Buscot F."/>
            <person name="Kohler A."/>
            <person name="Nagy L.G."/>
            <person name="Floudas D."/>
            <person name="Copeland A."/>
            <person name="Barry K.W."/>
            <person name="Cichocki N."/>
            <person name="Veneault-Fourrey C."/>
            <person name="LaButti K."/>
            <person name="Lindquist E.A."/>
            <person name="Lipzen A."/>
            <person name="Lundell T."/>
            <person name="Morin E."/>
            <person name="Murat C."/>
            <person name="Sun H."/>
            <person name="Tunlid A."/>
            <person name="Henrissat B."/>
            <person name="Grigoriev I.V."/>
            <person name="Hibbett D.S."/>
            <person name="Martin F."/>
            <person name="Nordberg H.P."/>
            <person name="Cantor M.N."/>
            <person name="Hua S.X."/>
        </authorList>
    </citation>
    <scope>NUCLEOTIDE SEQUENCE [LARGE SCALE GENOMIC DNA]</scope>
    <source>
        <strain evidence="2 3">F 1598</strain>
    </source>
</reference>
<feature type="region of interest" description="Disordered" evidence="1">
    <location>
        <begin position="625"/>
        <end position="658"/>
    </location>
</feature>
<name>A0A0C3AJI9_PILCF</name>
<protein>
    <submittedName>
        <fullName evidence="2">Uncharacterized protein</fullName>
    </submittedName>
</protein>
<evidence type="ECO:0000256" key="1">
    <source>
        <dbReference type="SAM" id="MobiDB-lite"/>
    </source>
</evidence>
<feature type="region of interest" description="Disordered" evidence="1">
    <location>
        <begin position="1022"/>
        <end position="1070"/>
    </location>
</feature>
<accession>A0A0C3AJI9</accession>
<dbReference type="EMBL" id="KN833068">
    <property type="protein sequence ID" value="KIM74013.1"/>
    <property type="molecule type" value="Genomic_DNA"/>
</dbReference>
<evidence type="ECO:0000313" key="2">
    <source>
        <dbReference type="EMBL" id="KIM74013.1"/>
    </source>
</evidence>
<dbReference type="HOGENOM" id="CLU_002498_0_0_1"/>
<dbReference type="Pfam" id="PF18759">
    <property type="entry name" value="Plavaka"/>
    <property type="match status" value="1"/>
</dbReference>
<dbReference type="OrthoDB" id="2687259at2759"/>
<dbReference type="AlphaFoldDB" id="A0A0C3AJI9"/>
<gene>
    <name evidence="2" type="ORF">PILCRDRAFT_14747</name>
</gene>
<proteinExistence type="predicted"/>
<organism evidence="2 3">
    <name type="scientific">Piloderma croceum (strain F 1598)</name>
    <dbReference type="NCBI Taxonomy" id="765440"/>
    <lineage>
        <taxon>Eukaryota</taxon>
        <taxon>Fungi</taxon>
        <taxon>Dikarya</taxon>
        <taxon>Basidiomycota</taxon>
        <taxon>Agaricomycotina</taxon>
        <taxon>Agaricomycetes</taxon>
        <taxon>Agaricomycetidae</taxon>
        <taxon>Atheliales</taxon>
        <taxon>Atheliaceae</taxon>
        <taxon>Piloderma</taxon>
    </lineage>
</organism>
<feature type="compositionally biased region" description="Polar residues" evidence="1">
    <location>
        <begin position="634"/>
        <end position="650"/>
    </location>
</feature>
<dbReference type="STRING" id="765440.A0A0C3AJI9"/>
<dbReference type="InterPro" id="IPR041078">
    <property type="entry name" value="Plavaka"/>
</dbReference>
<dbReference type="Proteomes" id="UP000054166">
    <property type="component" value="Unassembled WGS sequence"/>
</dbReference>
<feature type="compositionally biased region" description="Basic and acidic residues" evidence="1">
    <location>
        <begin position="1058"/>
        <end position="1070"/>
    </location>
</feature>
<evidence type="ECO:0000313" key="3">
    <source>
        <dbReference type="Proteomes" id="UP000054166"/>
    </source>
</evidence>
<keyword evidence="3" id="KW-1185">Reference proteome</keyword>